<evidence type="ECO:0000313" key="1">
    <source>
        <dbReference type="EMBL" id="MBZ2385847.1"/>
    </source>
</evidence>
<dbReference type="EMBL" id="JAIPME010000002">
    <property type="protein sequence ID" value="MBZ2385847.1"/>
    <property type="molecule type" value="Genomic_DNA"/>
</dbReference>
<accession>A0ABS7SWC0</accession>
<sequence length="563" mass="64879">MTRDQDQINENRIYNLQWAGASNYDFENFIIGENIDGNPDFYLNLIIGLSIKYLGQEEIQNLFDAWAYNPRRDRYDLALIYILEDFAYNKEIEQRPVLESLRRTYAQKFLDDKYDLQRRNLALRQNQIYRLEVLRMKEILGENPGKVSKKDSALYKNLKLPDDTDRSNLEKRVIDLFKSYLGYSENNILKNLPSLNLSLFESAGMVSLERSNMPANFAGKAQKSRGLGTFILDFKIKKRKESLAYIEKTFGKGLFDEKIRLGIERDLCTGGHKKSRLFYTRGISENDRDLDQDLNKKAIQRHLLKFKENKSAYTRAIAVLSKEIKLKLNLTSSFDEDISQRGKLVSHLAYKAEITDRARIFKKKNLVTDPSMKVDLLVDGSASLLDKESEVAIEAYILAKSLENNSILVRVISFQTVGDFTILTILKDYDEKAEIKKIFRFKAMGWNRDGLVFRAYRAILDKNIKDTLSIILTDANPQDLKPLITDGFKFNRPYQDQVGLEDAKKNLNILRKKGLKIAAIISGDHVENAREIYRSNFIKIDKASAIANACGKFIKKQISSIDK</sequence>
<name>A0ABS7SWC0_9FIRM</name>
<gene>
    <name evidence="1" type="ORF">K8P03_00740</name>
</gene>
<comment type="caution">
    <text evidence="1">The sequence shown here is derived from an EMBL/GenBank/DDBJ whole genome shotgun (WGS) entry which is preliminary data.</text>
</comment>
<organism evidence="1 2">
    <name type="scientific">Anaerococcus murdochii</name>
    <dbReference type="NCBI Taxonomy" id="411577"/>
    <lineage>
        <taxon>Bacteria</taxon>
        <taxon>Bacillati</taxon>
        <taxon>Bacillota</taxon>
        <taxon>Tissierellia</taxon>
        <taxon>Tissierellales</taxon>
        <taxon>Peptoniphilaceae</taxon>
        <taxon>Anaerococcus</taxon>
    </lineage>
</organism>
<proteinExistence type="predicted"/>
<evidence type="ECO:0000313" key="2">
    <source>
        <dbReference type="Proteomes" id="UP000734271"/>
    </source>
</evidence>
<dbReference type="RefSeq" id="WP_223417611.1">
    <property type="nucleotide sequence ID" value="NZ_JAIPME010000002.1"/>
</dbReference>
<protein>
    <submittedName>
        <fullName evidence="1">VWA domain-containing protein</fullName>
    </submittedName>
</protein>
<reference evidence="1 2" key="1">
    <citation type="submission" date="2021-08" db="EMBL/GenBank/DDBJ databases">
        <title>FDA dAtabase for Regulatory Grade micrObial Sequences (FDA-ARGOS): Supporting development and validation of Infectious Disease Dx tests.</title>
        <authorList>
            <person name="Sproer C."/>
            <person name="Gronow S."/>
            <person name="Severitt S."/>
            <person name="Schroder I."/>
            <person name="Tallon L."/>
            <person name="Sadzewicz L."/>
            <person name="Zhao X."/>
            <person name="Boylan J."/>
            <person name="Ott S."/>
            <person name="Bowen H."/>
            <person name="Vavikolanu K."/>
            <person name="Hazen T."/>
            <person name="Aluvathingal J."/>
            <person name="Nadendla S."/>
            <person name="Lowell S."/>
            <person name="Myers T."/>
            <person name="Yan Y."/>
            <person name="Sichtig H."/>
        </authorList>
    </citation>
    <scope>NUCLEOTIDE SEQUENCE [LARGE SCALE GENOMIC DNA]</scope>
    <source>
        <strain evidence="1 2">FDAARGOS_1460</strain>
    </source>
</reference>
<keyword evidence="2" id="KW-1185">Reference proteome</keyword>
<dbReference type="Proteomes" id="UP000734271">
    <property type="component" value="Unassembled WGS sequence"/>
</dbReference>